<gene>
    <name evidence="4" type="ORF">OAory_01023970</name>
</gene>
<evidence type="ECO:0000313" key="4">
    <source>
        <dbReference type="EMBL" id="OOO13802.1"/>
    </source>
</evidence>
<dbReference type="VEuPathDB" id="FungiDB:AO090023000150"/>
<dbReference type="InterPro" id="IPR015421">
    <property type="entry name" value="PyrdxlP-dep_Trfase_major"/>
</dbReference>
<protein>
    <submittedName>
        <fullName evidence="4">Cys/Met metabolism pyridoxal-phosphate-dependent protein</fullName>
    </submittedName>
</protein>
<dbReference type="Proteomes" id="UP000190312">
    <property type="component" value="Unassembled WGS sequence"/>
</dbReference>
<comment type="caution">
    <text evidence="4">The sequence shown here is derived from an EMBL/GenBank/DDBJ whole genome shotgun (WGS) entry which is preliminary data.</text>
</comment>
<keyword evidence="2 3" id="KW-0663">Pyridoxal phosphate</keyword>
<sequence length="246" mass="27181">MSNDSLATQALHADNGLDGKSDIALPIHLSTTFRSWFGTFCYSRDRVPTRTRLETVLSALIHGPTLTYASGLAAVHAYLVFLKPKRIAIGDGYYGSLQVANLHQQLTGCEILGFDQLDALEAGIPPGLQDPFALGADIIMHSGTKYFGGHYDLLCGTLSIQPAREESWFKTLHEQRTILGSVLGSMEVWLGLRSLRTLELRVRRQSENATALVLWLYECLKSEFDYVVKKIVAAVRHAGLQEGDMD</sequence>
<reference evidence="4 5" key="1">
    <citation type="submission" date="2016-10" db="EMBL/GenBank/DDBJ databases">
        <title>Genome sequencing of Aspergillus oryzae BCC7051.</title>
        <authorList>
            <person name="Thammarongtham C."/>
            <person name="Vorapreeda T."/>
            <person name="Nookaew I."/>
            <person name="Srisuk T."/>
            <person name="Land M."/>
            <person name="Jeennor S."/>
            <person name="Laoteng K."/>
        </authorList>
    </citation>
    <scope>NUCLEOTIDE SEQUENCE [LARGE SCALE GENOMIC DNA]</scope>
    <source>
        <strain evidence="4 5">BCC7051</strain>
    </source>
</reference>
<dbReference type="AlphaFoldDB" id="A0A1S9DXM6"/>
<dbReference type="InterPro" id="IPR015424">
    <property type="entry name" value="PyrdxlP-dep_Trfase"/>
</dbReference>
<dbReference type="GO" id="GO:0019346">
    <property type="term" value="P:transsulfuration"/>
    <property type="evidence" value="ECO:0007669"/>
    <property type="project" value="InterPro"/>
</dbReference>
<evidence type="ECO:0000313" key="5">
    <source>
        <dbReference type="Proteomes" id="UP000190312"/>
    </source>
</evidence>
<evidence type="ECO:0000256" key="3">
    <source>
        <dbReference type="RuleBase" id="RU362118"/>
    </source>
</evidence>
<comment type="cofactor">
    <cofactor evidence="1 3">
        <name>pyridoxal 5'-phosphate</name>
        <dbReference type="ChEBI" id="CHEBI:597326"/>
    </cofactor>
</comment>
<dbReference type="GO" id="GO:0016846">
    <property type="term" value="F:carbon-sulfur lyase activity"/>
    <property type="evidence" value="ECO:0007669"/>
    <property type="project" value="TreeGrafter"/>
</dbReference>
<dbReference type="PANTHER" id="PTHR11808:SF35">
    <property type="entry name" value="CYSTATHIONINE GAMMA-SYNTHASE (AFU_ORTHOLOGUE AFUA_7G01590)"/>
    <property type="match status" value="1"/>
</dbReference>
<accession>A0A1S9DXM6</accession>
<dbReference type="SUPFAM" id="SSF53383">
    <property type="entry name" value="PLP-dependent transferases"/>
    <property type="match status" value="1"/>
</dbReference>
<proteinExistence type="inferred from homology"/>
<dbReference type="Gene3D" id="3.40.640.10">
    <property type="entry name" value="Type I PLP-dependent aspartate aminotransferase-like (Major domain)"/>
    <property type="match status" value="2"/>
</dbReference>
<comment type="similarity">
    <text evidence="3">Belongs to the trans-sulfuration enzymes family.</text>
</comment>
<dbReference type="OrthoDB" id="3512640at2759"/>
<dbReference type="EMBL" id="MKZY01000001">
    <property type="protein sequence ID" value="OOO13802.1"/>
    <property type="molecule type" value="Genomic_DNA"/>
</dbReference>
<dbReference type="PANTHER" id="PTHR11808">
    <property type="entry name" value="TRANS-SULFURATION ENZYME FAMILY MEMBER"/>
    <property type="match status" value="1"/>
</dbReference>
<evidence type="ECO:0000256" key="1">
    <source>
        <dbReference type="ARBA" id="ARBA00001933"/>
    </source>
</evidence>
<evidence type="ECO:0000256" key="2">
    <source>
        <dbReference type="ARBA" id="ARBA00022898"/>
    </source>
</evidence>
<dbReference type="Pfam" id="PF01053">
    <property type="entry name" value="Cys_Met_Meta_PP"/>
    <property type="match status" value="2"/>
</dbReference>
<name>A0A1S9DXM6_ASPOZ</name>
<dbReference type="InterPro" id="IPR000277">
    <property type="entry name" value="Cys/Met-Metab_PyrdxlP-dep_enz"/>
</dbReference>
<dbReference type="GO" id="GO:0030170">
    <property type="term" value="F:pyridoxal phosphate binding"/>
    <property type="evidence" value="ECO:0007669"/>
    <property type="project" value="InterPro"/>
</dbReference>
<organism evidence="4 5">
    <name type="scientific">Aspergillus oryzae</name>
    <name type="common">Yellow koji mold</name>
    <dbReference type="NCBI Taxonomy" id="5062"/>
    <lineage>
        <taxon>Eukaryota</taxon>
        <taxon>Fungi</taxon>
        <taxon>Dikarya</taxon>
        <taxon>Ascomycota</taxon>
        <taxon>Pezizomycotina</taxon>
        <taxon>Eurotiomycetes</taxon>
        <taxon>Eurotiomycetidae</taxon>
        <taxon>Eurotiales</taxon>
        <taxon>Aspergillaceae</taxon>
        <taxon>Aspergillus</taxon>
        <taxon>Aspergillus subgen. Circumdati</taxon>
    </lineage>
</organism>
<dbReference type="GO" id="GO:0005737">
    <property type="term" value="C:cytoplasm"/>
    <property type="evidence" value="ECO:0007669"/>
    <property type="project" value="TreeGrafter"/>
</dbReference>